<keyword evidence="6 10" id="KW-0067">ATP-binding</keyword>
<accession>A0A1F5MJB1</accession>
<proteinExistence type="inferred from homology"/>
<evidence type="ECO:0000256" key="8">
    <source>
        <dbReference type="ARBA" id="ARBA00030592"/>
    </source>
</evidence>
<keyword evidence="3 10" id="KW-0436">Ligase</keyword>
<feature type="domain" description="Mur ligase central" evidence="12">
    <location>
        <begin position="55"/>
        <end position="282"/>
    </location>
</feature>
<dbReference type="InterPro" id="IPR001645">
    <property type="entry name" value="Folylpolyglutamate_synth"/>
</dbReference>
<dbReference type="Proteomes" id="UP000178017">
    <property type="component" value="Unassembled WGS sequence"/>
</dbReference>
<dbReference type="PANTHER" id="PTHR11136:SF0">
    <property type="entry name" value="DIHYDROFOLATE SYNTHETASE-RELATED"/>
    <property type="match status" value="1"/>
</dbReference>
<name>A0A1F5MJB1_9BACT</name>
<dbReference type="NCBIfam" id="TIGR01499">
    <property type="entry name" value="folC"/>
    <property type="match status" value="1"/>
</dbReference>
<dbReference type="InterPro" id="IPR036615">
    <property type="entry name" value="Mur_ligase_C_dom_sf"/>
</dbReference>
<evidence type="ECO:0000256" key="3">
    <source>
        <dbReference type="ARBA" id="ARBA00022598"/>
    </source>
</evidence>
<evidence type="ECO:0000256" key="6">
    <source>
        <dbReference type="ARBA" id="ARBA00022840"/>
    </source>
</evidence>
<evidence type="ECO:0000259" key="11">
    <source>
        <dbReference type="Pfam" id="PF02875"/>
    </source>
</evidence>
<keyword evidence="5 10" id="KW-0547">Nucleotide-binding</keyword>
<comment type="caution">
    <text evidence="13">The sequence shown here is derived from an EMBL/GenBank/DDBJ whole genome shotgun (WGS) entry which is preliminary data.</text>
</comment>
<dbReference type="GO" id="GO:0005737">
    <property type="term" value="C:cytoplasm"/>
    <property type="evidence" value="ECO:0007669"/>
    <property type="project" value="TreeGrafter"/>
</dbReference>
<evidence type="ECO:0000313" key="14">
    <source>
        <dbReference type="Proteomes" id="UP000178017"/>
    </source>
</evidence>
<evidence type="ECO:0000256" key="2">
    <source>
        <dbReference type="ARBA" id="ARBA00013025"/>
    </source>
</evidence>
<dbReference type="Pfam" id="PF08245">
    <property type="entry name" value="Mur_ligase_M"/>
    <property type="match status" value="1"/>
</dbReference>
<feature type="domain" description="Mur ligase C-terminal" evidence="11">
    <location>
        <begin position="310"/>
        <end position="420"/>
    </location>
</feature>
<evidence type="ECO:0000256" key="10">
    <source>
        <dbReference type="PIRNR" id="PIRNR001563"/>
    </source>
</evidence>
<dbReference type="Pfam" id="PF02875">
    <property type="entry name" value="Mur_ligase_C"/>
    <property type="match status" value="1"/>
</dbReference>
<keyword evidence="4" id="KW-0479">Metal-binding</keyword>
<dbReference type="InterPro" id="IPR036565">
    <property type="entry name" value="Mur-like_cat_sf"/>
</dbReference>
<evidence type="ECO:0000256" key="7">
    <source>
        <dbReference type="ARBA" id="ARBA00022842"/>
    </source>
</evidence>
<comment type="similarity">
    <text evidence="1 10">Belongs to the folylpolyglutamate synthase family.</text>
</comment>
<comment type="catalytic activity">
    <reaction evidence="9">
        <text>(6S)-5,6,7,8-tetrahydrofolyl-(gamma-L-Glu)(n) + L-glutamate + ATP = (6S)-5,6,7,8-tetrahydrofolyl-(gamma-L-Glu)(n+1) + ADP + phosphate + H(+)</text>
        <dbReference type="Rhea" id="RHEA:10580"/>
        <dbReference type="Rhea" id="RHEA-COMP:14738"/>
        <dbReference type="Rhea" id="RHEA-COMP:14740"/>
        <dbReference type="ChEBI" id="CHEBI:15378"/>
        <dbReference type="ChEBI" id="CHEBI:29985"/>
        <dbReference type="ChEBI" id="CHEBI:30616"/>
        <dbReference type="ChEBI" id="CHEBI:43474"/>
        <dbReference type="ChEBI" id="CHEBI:141005"/>
        <dbReference type="ChEBI" id="CHEBI:456216"/>
        <dbReference type="EC" id="6.3.2.17"/>
    </reaction>
</comment>
<dbReference type="Gene3D" id="3.90.190.20">
    <property type="entry name" value="Mur ligase, C-terminal domain"/>
    <property type="match status" value="1"/>
</dbReference>
<dbReference type="SUPFAM" id="SSF53623">
    <property type="entry name" value="MurD-like peptide ligases, catalytic domain"/>
    <property type="match status" value="1"/>
</dbReference>
<gene>
    <name evidence="13" type="ORF">A3B49_00635</name>
</gene>
<evidence type="ECO:0000256" key="4">
    <source>
        <dbReference type="ARBA" id="ARBA00022723"/>
    </source>
</evidence>
<dbReference type="GO" id="GO:0005524">
    <property type="term" value="F:ATP binding"/>
    <property type="evidence" value="ECO:0007669"/>
    <property type="project" value="UniProtKB-KW"/>
</dbReference>
<dbReference type="EMBL" id="MFDO01000018">
    <property type="protein sequence ID" value="OGE65380.1"/>
    <property type="molecule type" value="Genomic_DNA"/>
</dbReference>
<dbReference type="PIRSF" id="PIRSF001563">
    <property type="entry name" value="Folylpolyglu_synth"/>
    <property type="match status" value="1"/>
</dbReference>
<dbReference type="InterPro" id="IPR004101">
    <property type="entry name" value="Mur_ligase_C"/>
</dbReference>
<dbReference type="GO" id="GO:0008841">
    <property type="term" value="F:dihydrofolate synthase activity"/>
    <property type="evidence" value="ECO:0007669"/>
    <property type="project" value="TreeGrafter"/>
</dbReference>
<reference evidence="13 14" key="1">
    <citation type="journal article" date="2016" name="Nat. Commun.">
        <title>Thousands of microbial genomes shed light on interconnected biogeochemical processes in an aquifer system.</title>
        <authorList>
            <person name="Anantharaman K."/>
            <person name="Brown C.T."/>
            <person name="Hug L.A."/>
            <person name="Sharon I."/>
            <person name="Castelle C.J."/>
            <person name="Probst A.J."/>
            <person name="Thomas B.C."/>
            <person name="Singh A."/>
            <person name="Wilkins M.J."/>
            <person name="Karaoz U."/>
            <person name="Brodie E.L."/>
            <person name="Williams K.H."/>
            <person name="Hubbard S.S."/>
            <person name="Banfield J.F."/>
        </authorList>
    </citation>
    <scope>NUCLEOTIDE SEQUENCE [LARGE SCALE GENOMIC DNA]</scope>
</reference>
<evidence type="ECO:0000256" key="1">
    <source>
        <dbReference type="ARBA" id="ARBA00008276"/>
    </source>
</evidence>
<evidence type="ECO:0000256" key="9">
    <source>
        <dbReference type="ARBA" id="ARBA00047493"/>
    </source>
</evidence>
<dbReference type="AlphaFoldDB" id="A0A1F5MJB1"/>
<organism evidence="13 14">
    <name type="scientific">Candidatus Daviesbacteria bacterium RIFCSPLOWO2_01_FULL_40_24</name>
    <dbReference type="NCBI Taxonomy" id="1797787"/>
    <lineage>
        <taxon>Bacteria</taxon>
        <taxon>Candidatus Daviesiibacteriota</taxon>
    </lineage>
</organism>
<keyword evidence="7" id="KW-0460">Magnesium</keyword>
<dbReference type="GO" id="GO:0004326">
    <property type="term" value="F:tetrahydrofolylpolyglutamate synthase activity"/>
    <property type="evidence" value="ECO:0007669"/>
    <property type="project" value="UniProtKB-EC"/>
</dbReference>
<evidence type="ECO:0000313" key="13">
    <source>
        <dbReference type="EMBL" id="OGE65380.1"/>
    </source>
</evidence>
<dbReference type="Gene3D" id="3.40.1190.10">
    <property type="entry name" value="Mur-like, catalytic domain"/>
    <property type="match status" value="1"/>
</dbReference>
<evidence type="ECO:0000256" key="5">
    <source>
        <dbReference type="ARBA" id="ARBA00022741"/>
    </source>
</evidence>
<dbReference type="EC" id="6.3.2.17" evidence="2"/>
<evidence type="ECO:0000259" key="12">
    <source>
        <dbReference type="Pfam" id="PF08245"/>
    </source>
</evidence>
<dbReference type="PANTHER" id="PTHR11136">
    <property type="entry name" value="FOLYLPOLYGLUTAMATE SYNTHASE-RELATED"/>
    <property type="match status" value="1"/>
</dbReference>
<protein>
    <recommendedName>
        <fullName evidence="2">tetrahydrofolate synthase</fullName>
        <ecNumber evidence="2">6.3.2.17</ecNumber>
    </recommendedName>
    <alternativeName>
        <fullName evidence="8">Tetrahydrofolylpolyglutamate synthase</fullName>
    </alternativeName>
</protein>
<dbReference type="GO" id="GO:0046872">
    <property type="term" value="F:metal ion binding"/>
    <property type="evidence" value="ECO:0007669"/>
    <property type="project" value="UniProtKB-KW"/>
</dbReference>
<sequence>MIKIKSLKQAEEFLYKQIPKESTQIYSGAFGLKRTKYLLKLLGDPQEKIRVIHTAGTSGKGSTSYLISHLLRNLGFKVGLHLSPHLVDIRERALINNKIIKEQQYIKYLNELIPYLSIMGKTEWGKATYFETLTVLAFYIFYQERVDYAVVETGLGGLLDATNAIENPNKLAVITRIGLDHTKILGKTIKEIAFQKAGIIHTGNQVIALHQHWFGEKVLVDTAKTTGAEMTLVSKGRNYLHIKSFIDKTEFDFQIGNLSINNIKLTMIGEHQAENCGLALAVLYKLSQKYNFKLDLSKVRKSLSTAHFPGRFDVKVISGRTVILDGAHNAQKMGSLVSTIQHLLPGEKLSFLVAFKKGKDYYSCLKLITKIADSIIITRFFVGDEPALAEDPEKIKRVLNRLGYKNYQVVTDPKQALKMSLGSGGFPLVITGSLYFLSDIYGFMAGD</sequence>
<dbReference type="SUPFAM" id="SSF53244">
    <property type="entry name" value="MurD-like peptide ligases, peptide-binding domain"/>
    <property type="match status" value="1"/>
</dbReference>
<dbReference type="InterPro" id="IPR013221">
    <property type="entry name" value="Mur_ligase_cen"/>
</dbReference>